<evidence type="ECO:0000259" key="13">
    <source>
        <dbReference type="Pfam" id="PF04602"/>
    </source>
</evidence>
<keyword evidence="6 16" id="KW-0808">Transferase</keyword>
<keyword evidence="17" id="KW-1185">Reference proteome</keyword>
<evidence type="ECO:0000256" key="6">
    <source>
        <dbReference type="ARBA" id="ARBA00022679"/>
    </source>
</evidence>
<evidence type="ECO:0000256" key="12">
    <source>
        <dbReference type="SAM" id="Phobius"/>
    </source>
</evidence>
<keyword evidence="8 12" id="KW-1133">Transmembrane helix</keyword>
<feature type="transmembrane region" description="Helical" evidence="12">
    <location>
        <begin position="245"/>
        <end position="263"/>
    </location>
</feature>
<dbReference type="InterPro" id="IPR007680">
    <property type="entry name" value="Arabino_trans_central"/>
</dbReference>
<dbReference type="Pfam" id="PF04602">
    <property type="entry name" value="Arabinose_trans"/>
    <property type="match status" value="1"/>
</dbReference>
<evidence type="ECO:0000259" key="14">
    <source>
        <dbReference type="Pfam" id="PF14896"/>
    </source>
</evidence>
<evidence type="ECO:0000313" key="16">
    <source>
        <dbReference type="EMBL" id="TQF66377.1"/>
    </source>
</evidence>
<dbReference type="Proteomes" id="UP000316256">
    <property type="component" value="Unassembled WGS sequence"/>
</dbReference>
<feature type="transmembrane region" description="Helical" evidence="12">
    <location>
        <begin position="635"/>
        <end position="658"/>
    </location>
</feature>
<comment type="similarity">
    <text evidence="3">Belongs to the emb family.</text>
</comment>
<feature type="region of interest" description="Disordered" evidence="11">
    <location>
        <begin position="805"/>
        <end position="834"/>
    </location>
</feature>
<dbReference type="InterPro" id="IPR027451">
    <property type="entry name" value="EmbABC_dom1"/>
</dbReference>
<keyword evidence="4" id="KW-1003">Cell membrane</keyword>
<dbReference type="AlphaFoldDB" id="A0A541B259"/>
<dbReference type="EMBL" id="VIGH01000008">
    <property type="protein sequence ID" value="TQF66377.1"/>
    <property type="molecule type" value="Genomic_DNA"/>
</dbReference>
<dbReference type="Gene3D" id="2.60.120.940">
    <property type="entry name" value="EmbC, C-terminal domain, subdomain 2"/>
    <property type="match status" value="1"/>
</dbReference>
<evidence type="ECO:0000256" key="5">
    <source>
        <dbReference type="ARBA" id="ARBA00022676"/>
    </source>
</evidence>
<evidence type="ECO:0000256" key="1">
    <source>
        <dbReference type="ARBA" id="ARBA00003001"/>
    </source>
</evidence>
<comment type="subcellular location">
    <subcellularLocation>
        <location evidence="2">Cell membrane</location>
        <topology evidence="2">Multi-pass membrane protein</topology>
    </subcellularLocation>
</comment>
<feature type="transmembrane region" description="Helical" evidence="12">
    <location>
        <begin position="284"/>
        <end position="301"/>
    </location>
</feature>
<feature type="transmembrane region" description="Helical" evidence="12">
    <location>
        <begin position="709"/>
        <end position="730"/>
    </location>
</feature>
<evidence type="ECO:0000256" key="3">
    <source>
        <dbReference type="ARBA" id="ARBA00008195"/>
    </source>
</evidence>
<keyword evidence="7 12" id="KW-0812">Transmembrane</keyword>
<feature type="transmembrane region" description="Helical" evidence="12">
    <location>
        <begin position="545"/>
        <end position="566"/>
    </location>
</feature>
<dbReference type="GO" id="GO:0071766">
    <property type="term" value="P:Actinobacterium-type cell wall biogenesis"/>
    <property type="evidence" value="ECO:0007669"/>
    <property type="project" value="InterPro"/>
</dbReference>
<reference evidence="16 17" key="1">
    <citation type="submission" date="2019-06" db="EMBL/GenBank/DDBJ databases">
        <title>Rhodococcus spaelei sp. nov., isolated from a cave.</title>
        <authorList>
            <person name="Lee S.D."/>
        </authorList>
    </citation>
    <scope>NUCLEOTIDE SEQUENCE [LARGE SCALE GENOMIC DNA]</scope>
    <source>
        <strain evidence="16 17">C9-5</strain>
    </source>
</reference>
<evidence type="ECO:0000256" key="7">
    <source>
        <dbReference type="ARBA" id="ARBA00022692"/>
    </source>
</evidence>
<dbReference type="Gene3D" id="2.60.120.610">
    <property type="entry name" value="arabinofuranosyltransferase like domain"/>
    <property type="match status" value="1"/>
</dbReference>
<feature type="transmembrane region" description="Helical" evidence="12">
    <location>
        <begin position="437"/>
        <end position="461"/>
    </location>
</feature>
<sequence>MGGPTLVARSHGERPSGTFPGSARLASIVVTDSAVADRTQSDRPDPTPVSRGDVTRVRVVAAVASVLAILAAVSVPFLPVQQETAKLSWPQAGSLTSVDAPLVSYAPLELDLKIPAAAVQQLAAAGGVVVSTAPVGSADAARYGLVARINAGADGGSAQFEIVQRDQHLLSVPVADLAGRAVTVTSTAEQTTTTVDGSDGATLTGDFRPQMVGVFTDLHGAAPVGLSVTADLDTRFTSTPSAVKLVAMIVAVLATVVALVGLHRIDSLDGRRARRFLPARWWKFAPIDAVVVGTLALWHFIGASTSDDGYQFTMARSSLESGYMANYFRWFGVPEAPFGTPYYDLLAWMTKVSVASPWIRLPALIAGIVCWLVISREVAPRLGVAVRRNRVALWTGGLVFLAFWLPYNNGLRPEPIVAAGVLLTWCSVERAIATRRLLPAAVAILVAALTVTVGPSGIICFGALVAGARPVLQIVAARAKTVGYLAVLGPIAAAGLVVLVAAFADQTLAAVLEMQRVHTIPPTNAWFEEYKRYEWLFNINADGSLARRFGVFVMVLSIVSSLLVMLRRGGRIPGTAAGPSRRIIGITAAAMALMMFTPTKWTHHFGVFAGLTGSLAVLTAVAVGPLVLRSRRNRALFAAAMLFVLALAFTSSNSWWYISAWGIPWWDKPVMIAGHGAGTVLLGLTVVMLLVAAWCFFREPHEDKSTRPGRLWSIPPLTVVAGAMVVFFVLSMTKGAVAQYPSFSLAKSNFGALAGHSCGLAEDVLVETDPNASMLQPLTAAPANALGAENVGFTPNGVARDLTSDEKAASEGMAKSLDNDDAKSSNAAGTAGGQGSVGINGSSVALPFGLDPATTPVLGTYGAGGPASLTSDWYALPEGGDLVSITAAGRVYSVNADGIITPGARVELDYGVRGGDGAVQKLGSALPIDIGPAPSWRNLRIPRDRIPREANAVRVVVDDSDTRPDQWVAVTPPRVPRTTTLNELVGSTTPTMIDWEVALQFPCQQPFAHRLGVAEIPEYRILPDRPGAVMTSLWQDHFGGGPLGWIDLTATGRTLPTYLDGDWDRDWGSLEQYSRIDPNAEPAQLDTATVERSGTWNPAPINIAW</sequence>
<feature type="transmembrane region" description="Helical" evidence="12">
    <location>
        <begin position="605"/>
        <end position="628"/>
    </location>
</feature>
<evidence type="ECO:0000256" key="9">
    <source>
        <dbReference type="ARBA" id="ARBA00023136"/>
    </source>
</evidence>
<dbReference type="Gene3D" id="3.40.190.160">
    <property type="match status" value="1"/>
</dbReference>
<organism evidence="16 17">
    <name type="scientific">Rhodococcus spelaei</name>
    <dbReference type="NCBI Taxonomy" id="2546320"/>
    <lineage>
        <taxon>Bacteria</taxon>
        <taxon>Bacillati</taxon>
        <taxon>Actinomycetota</taxon>
        <taxon>Actinomycetes</taxon>
        <taxon>Mycobacteriales</taxon>
        <taxon>Nocardiaceae</taxon>
        <taxon>Rhodococcus</taxon>
    </lineage>
</organism>
<keyword evidence="9 12" id="KW-0472">Membrane</keyword>
<accession>A0A541B259</accession>
<keyword evidence="10" id="KW-0961">Cell wall biogenesis/degradation</keyword>
<evidence type="ECO:0000259" key="15">
    <source>
        <dbReference type="Pfam" id="PF17689"/>
    </source>
</evidence>
<comment type="function">
    <text evidence="1">Arabinosyl transferase responsible for the polymerization of arabinose into the arabinan of arabinogalactan.</text>
</comment>
<dbReference type="GO" id="GO:0052636">
    <property type="term" value="F:arabinosyltransferase activity"/>
    <property type="evidence" value="ECO:0007669"/>
    <property type="project" value="InterPro"/>
</dbReference>
<dbReference type="GO" id="GO:0071555">
    <property type="term" value="P:cell wall organization"/>
    <property type="evidence" value="ECO:0007669"/>
    <property type="project" value="UniProtKB-KW"/>
</dbReference>
<feature type="transmembrane region" description="Helical" evidence="12">
    <location>
        <begin position="59"/>
        <end position="78"/>
    </location>
</feature>
<evidence type="ECO:0000256" key="4">
    <source>
        <dbReference type="ARBA" id="ARBA00022475"/>
    </source>
</evidence>
<feature type="domain" description="Arabinosyltransferas concanavalin like" evidence="15">
    <location>
        <begin position="81"/>
        <end position="235"/>
    </location>
</feature>
<name>A0A541B259_9NOCA</name>
<feature type="transmembrane region" description="Helical" evidence="12">
    <location>
        <begin position="670"/>
        <end position="697"/>
    </location>
</feature>
<evidence type="ECO:0000313" key="17">
    <source>
        <dbReference type="Proteomes" id="UP000316256"/>
    </source>
</evidence>
<dbReference type="GO" id="GO:0005886">
    <property type="term" value="C:plasma membrane"/>
    <property type="evidence" value="ECO:0007669"/>
    <property type="project" value="UniProtKB-SubCell"/>
</dbReference>
<dbReference type="OrthoDB" id="3584570at2"/>
<feature type="domain" description="Arabinofuranosyltransferase central" evidence="13">
    <location>
        <begin position="239"/>
        <end position="698"/>
    </location>
</feature>
<protein>
    <submittedName>
        <fullName evidence="16">Arabinosyltransferase</fullName>
    </submittedName>
</protein>
<keyword evidence="5" id="KW-0328">Glycosyltransferase</keyword>
<dbReference type="Pfam" id="PF14896">
    <property type="entry name" value="Arabino_trans_C"/>
    <property type="match status" value="1"/>
</dbReference>
<evidence type="ECO:0000256" key="10">
    <source>
        <dbReference type="ARBA" id="ARBA00023316"/>
    </source>
</evidence>
<feature type="transmembrane region" description="Helical" evidence="12">
    <location>
        <begin position="358"/>
        <end position="379"/>
    </location>
</feature>
<evidence type="ECO:0000256" key="11">
    <source>
        <dbReference type="SAM" id="MobiDB-lite"/>
    </source>
</evidence>
<evidence type="ECO:0000256" key="8">
    <source>
        <dbReference type="ARBA" id="ARBA00022989"/>
    </source>
</evidence>
<comment type="caution">
    <text evidence="16">The sequence shown here is derived from an EMBL/GenBank/DDBJ whole genome shotgun (WGS) entry which is preliminary data.</text>
</comment>
<dbReference type="InterPro" id="IPR040920">
    <property type="entry name" value="Arabino_trans_N"/>
</dbReference>
<feature type="transmembrane region" description="Helical" evidence="12">
    <location>
        <begin position="582"/>
        <end position="599"/>
    </location>
</feature>
<dbReference type="Pfam" id="PF17689">
    <property type="entry name" value="Arabino_trans_N"/>
    <property type="match status" value="1"/>
</dbReference>
<dbReference type="InterPro" id="IPR042486">
    <property type="entry name" value="Arabino_trans_C_2"/>
</dbReference>
<feature type="domain" description="Arabinosyltransferase C-terminal" evidence="14">
    <location>
        <begin position="729"/>
        <end position="1102"/>
    </location>
</feature>
<proteinExistence type="inferred from homology"/>
<gene>
    <name evidence="16" type="ORF">FK531_17890</name>
</gene>
<feature type="transmembrane region" description="Helical" evidence="12">
    <location>
        <begin position="391"/>
        <end position="407"/>
    </location>
</feature>
<evidence type="ECO:0000256" key="2">
    <source>
        <dbReference type="ARBA" id="ARBA00004651"/>
    </source>
</evidence>
<feature type="transmembrane region" description="Helical" evidence="12">
    <location>
        <begin position="482"/>
        <end position="504"/>
    </location>
</feature>
<dbReference type="InterPro" id="IPR032731">
    <property type="entry name" value="Arabino_trans_C"/>
</dbReference>